<feature type="transmembrane region" description="Helical" evidence="9">
    <location>
        <begin position="488"/>
        <end position="506"/>
    </location>
</feature>
<feature type="transmembrane region" description="Helical" evidence="9">
    <location>
        <begin position="563"/>
        <end position="586"/>
    </location>
</feature>
<feature type="domain" description="Protein translocase subunit SecDF P1" evidence="12">
    <location>
        <begin position="224"/>
        <end position="281"/>
    </location>
</feature>
<dbReference type="Gene3D" id="1.20.1640.10">
    <property type="entry name" value="Multidrug efflux transporter AcrB transmembrane domain"/>
    <property type="match status" value="1"/>
</dbReference>
<comment type="subunit">
    <text evidence="9">Forms a complex with SecF. Part of the essential Sec protein translocation apparatus which comprises SecA, SecYEG and auxiliary proteins SecDF-YajC and YidC.</text>
</comment>
<feature type="domain" description="Protein export membrane protein SecD/SecF C-terminal" evidence="10">
    <location>
        <begin position="414"/>
        <end position="583"/>
    </location>
</feature>
<dbReference type="NCBIfam" id="TIGR01129">
    <property type="entry name" value="secD"/>
    <property type="match status" value="1"/>
</dbReference>
<evidence type="ECO:0000256" key="4">
    <source>
        <dbReference type="ARBA" id="ARBA00022692"/>
    </source>
</evidence>
<dbReference type="EMBL" id="JAKIKU010000006">
    <property type="protein sequence ID" value="MCL1046191.1"/>
    <property type="molecule type" value="Genomic_DNA"/>
</dbReference>
<name>A0ABT0KQQ9_9GAMM</name>
<dbReference type="PANTHER" id="PTHR30081:SF13">
    <property type="entry name" value="PROTEIN TRANSLOCASE SUBUNIT SECD"/>
    <property type="match status" value="1"/>
</dbReference>
<comment type="subcellular location">
    <subcellularLocation>
        <location evidence="1 9">Cell membrane</location>
        <topology evidence="1 9">Multi-pass membrane protein</topology>
    </subcellularLocation>
</comment>
<feature type="transmembrane region" description="Helical" evidence="9">
    <location>
        <begin position="434"/>
        <end position="452"/>
    </location>
</feature>
<dbReference type="Gene3D" id="3.30.70.3400">
    <property type="match status" value="1"/>
</dbReference>
<evidence type="ECO:0000313" key="14">
    <source>
        <dbReference type="EMBL" id="MCL1046191.1"/>
    </source>
</evidence>
<comment type="caution">
    <text evidence="9">Lacks conserved residue(s) required for the propagation of feature annotation.</text>
</comment>
<dbReference type="Proteomes" id="UP001202134">
    <property type="component" value="Unassembled WGS sequence"/>
</dbReference>
<evidence type="ECO:0000259" key="11">
    <source>
        <dbReference type="Pfam" id="PF13721"/>
    </source>
</evidence>
<dbReference type="InterPro" id="IPR022646">
    <property type="entry name" value="SecD/SecF_CS"/>
</dbReference>
<dbReference type="Pfam" id="PF07549">
    <property type="entry name" value="Sec_GG"/>
    <property type="match status" value="1"/>
</dbReference>
<feature type="domain" description="SecD export protein N-terminal TM" evidence="11">
    <location>
        <begin position="10"/>
        <end position="107"/>
    </location>
</feature>
<keyword evidence="15" id="KW-1185">Reference proteome</keyword>
<evidence type="ECO:0000256" key="1">
    <source>
        <dbReference type="ARBA" id="ARBA00004651"/>
    </source>
</evidence>
<dbReference type="InterPro" id="IPR022813">
    <property type="entry name" value="SecD/SecF_arch_bac"/>
</dbReference>
<evidence type="ECO:0000259" key="13">
    <source>
        <dbReference type="Pfam" id="PF22599"/>
    </source>
</evidence>
<dbReference type="NCBIfam" id="TIGR00916">
    <property type="entry name" value="2A0604s01"/>
    <property type="match status" value="1"/>
</dbReference>
<proteinExistence type="inferred from homology"/>
<keyword evidence="8 9" id="KW-0472">Membrane</keyword>
<evidence type="ECO:0000259" key="10">
    <source>
        <dbReference type="Pfam" id="PF02355"/>
    </source>
</evidence>
<evidence type="ECO:0000256" key="3">
    <source>
        <dbReference type="ARBA" id="ARBA00022475"/>
    </source>
</evidence>
<dbReference type="RefSeq" id="WP_248955956.1">
    <property type="nucleotide sequence ID" value="NZ_JAKIKU010000006.1"/>
</dbReference>
<keyword evidence="7 9" id="KW-0811">Translocation</keyword>
<feature type="transmembrane region" description="Helical" evidence="9">
    <location>
        <begin position="464"/>
        <end position="482"/>
    </location>
</feature>
<dbReference type="PANTHER" id="PTHR30081">
    <property type="entry name" value="PROTEIN-EXPORT MEMBRANE PROTEIN SEC"/>
    <property type="match status" value="1"/>
</dbReference>
<dbReference type="InterPro" id="IPR055344">
    <property type="entry name" value="SecD_SecF_C_bact"/>
</dbReference>
<reference evidence="14 15" key="1">
    <citation type="submission" date="2022-01" db="EMBL/GenBank/DDBJ databases">
        <title>Whole genome-based taxonomy of the Shewanellaceae.</title>
        <authorList>
            <person name="Martin-Rodriguez A.J."/>
        </authorList>
    </citation>
    <scope>NUCLEOTIDE SEQUENCE [LARGE SCALE GENOMIC DNA]</scope>
    <source>
        <strain evidence="14 15">DSM 24955</strain>
    </source>
</reference>
<evidence type="ECO:0000259" key="12">
    <source>
        <dbReference type="Pfam" id="PF21760"/>
    </source>
</evidence>
<comment type="function">
    <text evidence="9">Part of the Sec protein translocase complex. Interacts with the SecYEG preprotein conducting channel. SecDF uses the proton motive force (PMF) to complete protein translocation after the ATP-dependent function of SecA.</text>
</comment>
<dbReference type="Pfam" id="PF02355">
    <property type="entry name" value="SecD_SecF_C"/>
    <property type="match status" value="1"/>
</dbReference>
<evidence type="ECO:0000256" key="7">
    <source>
        <dbReference type="ARBA" id="ARBA00023010"/>
    </source>
</evidence>
<comment type="similarity">
    <text evidence="9">Belongs to the SecD/SecF family. SecD subfamily.</text>
</comment>
<dbReference type="InterPro" id="IPR005791">
    <property type="entry name" value="SecD"/>
</dbReference>
<dbReference type="InterPro" id="IPR054384">
    <property type="entry name" value="SecDF_P1_head"/>
</dbReference>
<evidence type="ECO:0000256" key="9">
    <source>
        <dbReference type="HAMAP-Rule" id="MF_01463"/>
    </source>
</evidence>
<dbReference type="Pfam" id="PF22599">
    <property type="entry name" value="SecDF_P1_head"/>
    <property type="match status" value="1"/>
</dbReference>
<accession>A0ABT0KQQ9</accession>
<evidence type="ECO:0000256" key="5">
    <source>
        <dbReference type="ARBA" id="ARBA00022927"/>
    </source>
</evidence>
<protein>
    <recommendedName>
        <fullName evidence="9">Protein translocase subunit SecD</fullName>
    </recommendedName>
</protein>
<evidence type="ECO:0000256" key="6">
    <source>
        <dbReference type="ARBA" id="ARBA00022989"/>
    </source>
</evidence>
<keyword evidence="5 9" id="KW-0653">Protein transport</keyword>
<dbReference type="HAMAP" id="MF_01463_B">
    <property type="entry name" value="SecD_B"/>
    <property type="match status" value="1"/>
</dbReference>
<organism evidence="14 15">
    <name type="scientific">Shewanella electrodiphila</name>
    <dbReference type="NCBI Taxonomy" id="934143"/>
    <lineage>
        <taxon>Bacteria</taxon>
        <taxon>Pseudomonadati</taxon>
        <taxon>Pseudomonadota</taxon>
        <taxon>Gammaproteobacteria</taxon>
        <taxon>Alteromonadales</taxon>
        <taxon>Shewanellaceae</taxon>
        <taxon>Shewanella</taxon>
    </lineage>
</organism>
<comment type="caution">
    <text evidence="14">The sequence shown here is derived from an EMBL/GenBank/DDBJ whole genome shotgun (WGS) entry which is preliminary data.</text>
</comment>
<dbReference type="InterPro" id="IPR027398">
    <property type="entry name" value="SecD-TM"/>
</dbReference>
<dbReference type="Pfam" id="PF13721">
    <property type="entry name" value="SecD-TM1"/>
    <property type="match status" value="1"/>
</dbReference>
<sequence>MNKKTPQSPINRYASWKYIVLLFTIAVMFLSALPSIFGENAALHINDRDHQVEIKQLVKQLDIAGISTSLVSQTEDKVTVVLNDASQQAAAKSTIESYLADDVLVALAMESDAPNWLTELGFDPIKLGLDLRGGVQFLLDVDMEPVYQAHRQMVIDEFRQLVRGSQGRHIDGKVQLNFRNSGDLQAGVAAAREEFPQWQRSVNGNVLVMTQTEEARDALRATTVQQNLQIMRSRIEHLGITEASVQRQGQSRIRIELPGVQDPATAKNVIGATASLSFHELVEPRSPMAMSVDDENGQAISLNRRAILGGEHIIDARASLGEMGMPEVNLTLDSAGGRKISQFSRDNVGNPMATVYNEFTQGRDGASVEQSSVISVATITSQLGNRFRITGSGSLAESQELAMLLSAGSLTAPVTIVEERTIGPSLGADNVKNGFAALALGLGLTLTFIAFWYRRLGWVANSALCINLVMLVGLIALIPGAVLTMPGIAGLVLTVGMAVDTNVLIFERIRDKMKLGNSFAQSINSGFDSAFSSIFDANLTTMIVAIALYSIGNGPIQGFALTLGLGLLTSMFTGIFLSRAIINLVWGRDKRRMVKI</sequence>
<keyword evidence="6 9" id="KW-1133">Transmembrane helix</keyword>
<feature type="domain" description="SecDF P1 head subdomain" evidence="13">
    <location>
        <begin position="294"/>
        <end position="412"/>
    </location>
</feature>
<feature type="transmembrane region" description="Helical" evidence="9">
    <location>
        <begin position="527"/>
        <end position="551"/>
    </location>
</feature>
<evidence type="ECO:0000256" key="8">
    <source>
        <dbReference type="ARBA" id="ARBA00023136"/>
    </source>
</evidence>
<evidence type="ECO:0000256" key="2">
    <source>
        <dbReference type="ARBA" id="ARBA00022448"/>
    </source>
</evidence>
<keyword evidence="4 9" id="KW-0812">Transmembrane</keyword>
<gene>
    <name evidence="9 14" type="primary">secD</name>
    <name evidence="14" type="ORF">L2737_12750</name>
</gene>
<keyword evidence="3 9" id="KW-1003">Cell membrane</keyword>
<keyword evidence="2 9" id="KW-0813">Transport</keyword>
<dbReference type="SUPFAM" id="SSF82866">
    <property type="entry name" value="Multidrug efflux transporter AcrB transmembrane domain"/>
    <property type="match status" value="1"/>
</dbReference>
<dbReference type="InterPro" id="IPR048634">
    <property type="entry name" value="SecD_SecF_C"/>
</dbReference>
<evidence type="ECO:0000313" key="15">
    <source>
        <dbReference type="Proteomes" id="UP001202134"/>
    </source>
</evidence>
<dbReference type="InterPro" id="IPR048631">
    <property type="entry name" value="SecD_1st"/>
</dbReference>
<dbReference type="NCBIfam" id="NF009545">
    <property type="entry name" value="PRK12933.1"/>
    <property type="match status" value="1"/>
</dbReference>
<dbReference type="Pfam" id="PF21760">
    <property type="entry name" value="SecD_1st"/>
    <property type="match status" value="1"/>
</dbReference>
<dbReference type="Gene3D" id="3.30.1360.200">
    <property type="match status" value="1"/>
</dbReference>